<protein>
    <submittedName>
        <fullName evidence="2">Uncharacterized protein</fullName>
    </submittedName>
</protein>
<gene>
    <name evidence="2" type="ORF">CTAYLR_007336</name>
</gene>
<reference evidence="2" key="1">
    <citation type="submission" date="2023-01" db="EMBL/GenBank/DDBJ databases">
        <title>Metagenome sequencing of chrysophaentin producing Chrysophaeum taylorii.</title>
        <authorList>
            <person name="Davison J."/>
            <person name="Bewley C."/>
        </authorList>
    </citation>
    <scope>NUCLEOTIDE SEQUENCE</scope>
    <source>
        <strain evidence="2">NIES-1699</strain>
    </source>
</reference>
<name>A0AAD7XMQ7_9STRA</name>
<keyword evidence="3" id="KW-1185">Reference proteome</keyword>
<dbReference type="AlphaFoldDB" id="A0AAD7XMQ7"/>
<evidence type="ECO:0000313" key="2">
    <source>
        <dbReference type="EMBL" id="KAJ8607166.1"/>
    </source>
</evidence>
<feature type="region of interest" description="Disordered" evidence="1">
    <location>
        <begin position="205"/>
        <end position="242"/>
    </location>
</feature>
<evidence type="ECO:0000313" key="3">
    <source>
        <dbReference type="Proteomes" id="UP001230188"/>
    </source>
</evidence>
<accession>A0AAD7XMQ7</accession>
<dbReference type="EMBL" id="JAQMWT010000230">
    <property type="protein sequence ID" value="KAJ8607166.1"/>
    <property type="molecule type" value="Genomic_DNA"/>
</dbReference>
<evidence type="ECO:0000256" key="1">
    <source>
        <dbReference type="SAM" id="MobiDB-lite"/>
    </source>
</evidence>
<organism evidence="2 3">
    <name type="scientific">Chrysophaeum taylorii</name>
    <dbReference type="NCBI Taxonomy" id="2483200"/>
    <lineage>
        <taxon>Eukaryota</taxon>
        <taxon>Sar</taxon>
        <taxon>Stramenopiles</taxon>
        <taxon>Ochrophyta</taxon>
        <taxon>Pelagophyceae</taxon>
        <taxon>Pelagomonadales</taxon>
        <taxon>Pelagomonadaceae</taxon>
        <taxon>Chrysophaeum</taxon>
    </lineage>
</organism>
<sequence length="300" mass="33648">MSAGVEANRQPLRAQQQFLKSKFQIGSCRGPLNYSQTETVFHPDDVPREKRGNKAQVHKWKRGGVSAGEKPLWNDSIMMCSAGTRRVRVNSEHDRPNMYRYNYRAEQLPPKNLEFVPKPHKFRVIALSAEKKKRISDLKALDPVLAGRSKCTEEMPVHRGLRNKPAWNGSSCVVAAEFREAGERTTQRAKVNSIKAKSRLRTYTAPHKLPTLKLRSQARDPADDDEDAPSRQCGGGGNRLATRPTKLARSFEHSGVFEFNGLEGQWMWSDTASFARESPGDVVKVKNPNAYNFASPCATA</sequence>
<comment type="caution">
    <text evidence="2">The sequence shown here is derived from an EMBL/GenBank/DDBJ whole genome shotgun (WGS) entry which is preliminary data.</text>
</comment>
<proteinExistence type="predicted"/>
<dbReference type="Proteomes" id="UP001230188">
    <property type="component" value="Unassembled WGS sequence"/>
</dbReference>